<evidence type="ECO:0000313" key="3">
    <source>
        <dbReference type="Proteomes" id="UP000478052"/>
    </source>
</evidence>
<feature type="domain" description="PiggyBac transposable element-derived protein" evidence="1">
    <location>
        <begin position="82"/>
        <end position="164"/>
    </location>
</feature>
<gene>
    <name evidence="2" type="ORF">FWK35_00018050</name>
</gene>
<reference evidence="2 3" key="1">
    <citation type="submission" date="2019-08" db="EMBL/GenBank/DDBJ databases">
        <title>Whole genome of Aphis craccivora.</title>
        <authorList>
            <person name="Voronova N.V."/>
            <person name="Shulinski R.S."/>
            <person name="Bandarenka Y.V."/>
            <person name="Zhorov D.G."/>
            <person name="Warner D."/>
        </authorList>
    </citation>
    <scope>NUCLEOTIDE SEQUENCE [LARGE SCALE GENOMIC DNA]</scope>
    <source>
        <strain evidence="2">180601</strain>
        <tissue evidence="2">Whole Body</tissue>
    </source>
</reference>
<comment type="caution">
    <text evidence="2">The sequence shown here is derived from an EMBL/GenBank/DDBJ whole genome shotgun (WGS) entry which is preliminary data.</text>
</comment>
<dbReference type="InterPro" id="IPR029526">
    <property type="entry name" value="PGBD"/>
</dbReference>
<dbReference type="PANTHER" id="PTHR46599">
    <property type="entry name" value="PIGGYBAC TRANSPOSABLE ELEMENT-DERIVED PROTEIN 4"/>
    <property type="match status" value="1"/>
</dbReference>
<dbReference type="EMBL" id="VUJU01003948">
    <property type="protein sequence ID" value="KAF0756058.1"/>
    <property type="molecule type" value="Genomic_DNA"/>
</dbReference>
<keyword evidence="3" id="KW-1185">Reference proteome</keyword>
<accession>A0A6G0YHN4</accession>
<dbReference type="OrthoDB" id="10568598at2759"/>
<dbReference type="PANTHER" id="PTHR46599:SF3">
    <property type="entry name" value="PIGGYBAC TRANSPOSABLE ELEMENT-DERIVED PROTEIN 4"/>
    <property type="match status" value="1"/>
</dbReference>
<evidence type="ECO:0000259" key="1">
    <source>
        <dbReference type="Pfam" id="PF13843"/>
    </source>
</evidence>
<dbReference type="AlphaFoldDB" id="A0A6G0YHN4"/>
<proteinExistence type="predicted"/>
<protein>
    <submittedName>
        <fullName evidence="2">PiggyBac transposable element-derived protein 4-like</fullName>
    </submittedName>
</protein>
<sequence length="243" mass="28206">MLERLANGSINPCYRTIRNWHGTWRNLNLGPRTGKGLLIEKQKFYSENGITVLFKENPFSVIVITPIMRRAHQMKEAQEIIFVDRYLKKCHTLFTDNWYTSPLLASHLHKNKTNSCGTVRKTRRGMPKLKCKLKVGDTKSYHTTKMLAKRWLDRQDVYMLTTCFLIKCYVLAVTKQNYSITDVRNTLNIVRNDIHSINTKLLMQENMSSAILARMDTLIAEIISLKKEDENLKKDVAISKIAL</sequence>
<dbReference type="Pfam" id="PF13843">
    <property type="entry name" value="DDE_Tnp_1_7"/>
    <property type="match status" value="1"/>
</dbReference>
<name>A0A6G0YHN4_APHCR</name>
<dbReference type="Proteomes" id="UP000478052">
    <property type="component" value="Unassembled WGS sequence"/>
</dbReference>
<organism evidence="2 3">
    <name type="scientific">Aphis craccivora</name>
    <name type="common">Cowpea aphid</name>
    <dbReference type="NCBI Taxonomy" id="307492"/>
    <lineage>
        <taxon>Eukaryota</taxon>
        <taxon>Metazoa</taxon>
        <taxon>Ecdysozoa</taxon>
        <taxon>Arthropoda</taxon>
        <taxon>Hexapoda</taxon>
        <taxon>Insecta</taxon>
        <taxon>Pterygota</taxon>
        <taxon>Neoptera</taxon>
        <taxon>Paraneoptera</taxon>
        <taxon>Hemiptera</taxon>
        <taxon>Sternorrhyncha</taxon>
        <taxon>Aphidomorpha</taxon>
        <taxon>Aphidoidea</taxon>
        <taxon>Aphididae</taxon>
        <taxon>Aphidini</taxon>
        <taxon>Aphis</taxon>
        <taxon>Aphis</taxon>
    </lineage>
</organism>
<feature type="non-terminal residue" evidence="2">
    <location>
        <position position="243"/>
    </location>
</feature>
<evidence type="ECO:0000313" key="2">
    <source>
        <dbReference type="EMBL" id="KAF0756058.1"/>
    </source>
</evidence>